<evidence type="ECO:0000256" key="1">
    <source>
        <dbReference type="SAM" id="Coils"/>
    </source>
</evidence>
<feature type="coiled-coil region" evidence="1">
    <location>
        <begin position="39"/>
        <end position="73"/>
    </location>
</feature>
<sequence length="301" mass="36658">MSSKSRMYLSVEQQGNSSIFQKLQRDYRMGLITWSLKITLELVQEKRKIKQEINSIKQQKKKLNQKFQNCNVKDLIGTCQRKRLNHMRIIHLAEVYTMKASQNKQYKNIMSYRINIYQVLMKQVKEDSFQRKTFSQTMQSKSLFQYMQTNRQSPDIRRPFLLIKVTQSQGKGRAENYWVDIINFLYYYNFSIQKYKQQYENEFINITGRQQNIWYNFSNGRSDLQNTMTQKLKEDLLRFKKIIKSSEIQVFLKIDDGLQFYNSFNLKIYQRGRKQGNFKRRFGIKQIFRCRFNMNQYRDQM</sequence>
<evidence type="ECO:0000313" key="3">
    <source>
        <dbReference type="Proteomes" id="UP000692954"/>
    </source>
</evidence>
<dbReference type="AlphaFoldDB" id="A0A8S1MNW4"/>
<proteinExistence type="predicted"/>
<dbReference type="EMBL" id="CAJJDN010000041">
    <property type="protein sequence ID" value="CAD8081269.1"/>
    <property type="molecule type" value="Genomic_DNA"/>
</dbReference>
<evidence type="ECO:0000313" key="2">
    <source>
        <dbReference type="EMBL" id="CAD8081269.1"/>
    </source>
</evidence>
<organism evidence="2 3">
    <name type="scientific">Paramecium sonneborni</name>
    <dbReference type="NCBI Taxonomy" id="65129"/>
    <lineage>
        <taxon>Eukaryota</taxon>
        <taxon>Sar</taxon>
        <taxon>Alveolata</taxon>
        <taxon>Ciliophora</taxon>
        <taxon>Intramacronucleata</taxon>
        <taxon>Oligohymenophorea</taxon>
        <taxon>Peniculida</taxon>
        <taxon>Parameciidae</taxon>
        <taxon>Paramecium</taxon>
    </lineage>
</organism>
<keyword evidence="3" id="KW-1185">Reference proteome</keyword>
<dbReference type="Proteomes" id="UP000692954">
    <property type="component" value="Unassembled WGS sequence"/>
</dbReference>
<keyword evidence="1" id="KW-0175">Coiled coil</keyword>
<reference evidence="2" key="1">
    <citation type="submission" date="2021-01" db="EMBL/GenBank/DDBJ databases">
        <authorList>
            <consortium name="Genoscope - CEA"/>
            <person name="William W."/>
        </authorList>
    </citation>
    <scope>NUCLEOTIDE SEQUENCE</scope>
</reference>
<protein>
    <submittedName>
        <fullName evidence="2">Uncharacterized protein</fullName>
    </submittedName>
</protein>
<comment type="caution">
    <text evidence="2">The sequence shown here is derived from an EMBL/GenBank/DDBJ whole genome shotgun (WGS) entry which is preliminary data.</text>
</comment>
<accession>A0A8S1MNW4</accession>
<name>A0A8S1MNW4_9CILI</name>
<gene>
    <name evidence="2" type="ORF">PSON_ATCC_30995.1.T0410318</name>
</gene>